<feature type="non-terminal residue" evidence="1">
    <location>
        <position position="1"/>
    </location>
</feature>
<name>A0AA89BV56_PINIB</name>
<dbReference type="Proteomes" id="UP001186944">
    <property type="component" value="Unassembled WGS sequence"/>
</dbReference>
<gene>
    <name evidence="1" type="ORF">FSP39_020223</name>
</gene>
<proteinExistence type="predicted"/>
<accession>A0AA89BV56</accession>
<protein>
    <submittedName>
        <fullName evidence="1">Uncharacterized protein</fullName>
    </submittedName>
</protein>
<sequence>QSCDHWLEVQYNLIGQSGPKECGIDIQRTFKTSGDGQPNMMMLKFDSVFAADKPARKGFNLTVETIGLGREINSRKALLCFNLDSLMSVYRRKTASSGTGPDSAQEGLYYIYMEGSSPRVKGDIARFETAYNLPEKRLIAHSAARRHLYEKITKE</sequence>
<dbReference type="EMBL" id="VSWD01000011">
    <property type="protein sequence ID" value="KAK3088530.1"/>
    <property type="molecule type" value="Genomic_DNA"/>
</dbReference>
<evidence type="ECO:0000313" key="1">
    <source>
        <dbReference type="EMBL" id="KAK3088530.1"/>
    </source>
</evidence>
<keyword evidence="2" id="KW-1185">Reference proteome</keyword>
<comment type="caution">
    <text evidence="1">The sequence shown here is derived from an EMBL/GenBank/DDBJ whole genome shotgun (WGS) entry which is preliminary data.</text>
</comment>
<evidence type="ECO:0000313" key="2">
    <source>
        <dbReference type="Proteomes" id="UP001186944"/>
    </source>
</evidence>
<dbReference type="AlphaFoldDB" id="A0AA89BV56"/>
<reference evidence="1" key="1">
    <citation type="submission" date="2019-08" db="EMBL/GenBank/DDBJ databases">
        <title>The improved chromosome-level genome for the pearl oyster Pinctada fucata martensii using PacBio sequencing and Hi-C.</title>
        <authorList>
            <person name="Zheng Z."/>
        </authorList>
    </citation>
    <scope>NUCLEOTIDE SEQUENCE</scope>
    <source>
        <strain evidence="1">ZZ-2019</strain>
        <tissue evidence="1">Adductor muscle</tissue>
    </source>
</reference>
<organism evidence="1 2">
    <name type="scientific">Pinctada imbricata</name>
    <name type="common">Atlantic pearl-oyster</name>
    <name type="synonym">Pinctada martensii</name>
    <dbReference type="NCBI Taxonomy" id="66713"/>
    <lineage>
        <taxon>Eukaryota</taxon>
        <taxon>Metazoa</taxon>
        <taxon>Spiralia</taxon>
        <taxon>Lophotrochozoa</taxon>
        <taxon>Mollusca</taxon>
        <taxon>Bivalvia</taxon>
        <taxon>Autobranchia</taxon>
        <taxon>Pteriomorphia</taxon>
        <taxon>Pterioida</taxon>
        <taxon>Pterioidea</taxon>
        <taxon>Pteriidae</taxon>
        <taxon>Pinctada</taxon>
    </lineage>
</organism>